<feature type="region of interest" description="Disordered" evidence="1">
    <location>
        <begin position="215"/>
        <end position="241"/>
    </location>
</feature>
<protein>
    <submittedName>
        <fullName evidence="3">Tail length tape-measure protein</fullName>
    </submittedName>
</protein>
<organism evidence="3">
    <name type="scientific">feces metagenome</name>
    <dbReference type="NCBI Taxonomy" id="1861841"/>
    <lineage>
        <taxon>unclassified sequences</taxon>
        <taxon>metagenomes</taxon>
        <taxon>organismal metagenomes</taxon>
    </lineage>
</organism>
<feature type="transmembrane region" description="Helical" evidence="2">
    <location>
        <begin position="343"/>
        <end position="364"/>
    </location>
</feature>
<dbReference type="AlphaFoldDB" id="A0A7M2QMI2"/>
<sequence>MSNSAKLEELLTAVDQATRPFQSLQTESLSLSGSVKGTEKNLRGLYGQLAQVDDIMRAEKALASVNAQLNAIKQNRQNVANGTAAPAIPDPWSAQPKSEKALKKERLTLRRTIKANKTSLKTAGIEASTPLSARLQLRSRISDESAQLITQRQALKQQQDQKRQQRAAKIQAVQQRLLGASEKVSAIGERGKSIATTGFELGKKIMQPGYEASLKNSPLAPATASDNAESDVQNSPPATGTAVATLQNGSGTAVAALQNSAGASGTAVAALQNSAAGPAAAMQGSVGNLGSDLEALQAAYQSLSVDIFSTQESSLRSLVQTATHYVGKLQEWVQNNQGLVQSFGLIATVVVGIAGAVGTVAGVIAPVFTGISTLITIATTLGSVFTTIFGGIAAVIGSLTLPIVAIIAGIAAAALLIYKYWEPVSAFFGGVIEGIKMAFAPIAELFTPFQPLFEGIGQVISNIAGWFGDLLTPVKSSQQTLESFGNAGKIFGQLLVEALTMPFKPLKLLIEGVTWLLDKLGVINKQSADASSDKQNQPATGGAAFGMVQPPRLENYQAARPAAGGSYVDQSKSEYNITLQGDMSPGGDGTRQLRDLLAQHEQEKRTNSLSQFSAAGGYAS</sequence>
<feature type="region of interest" description="Disordered" evidence="1">
    <location>
        <begin position="601"/>
        <end position="620"/>
    </location>
</feature>
<accession>A0A7M2QMI2</accession>
<feature type="transmembrane region" description="Helical" evidence="2">
    <location>
        <begin position="399"/>
        <end position="418"/>
    </location>
</feature>
<feature type="transmembrane region" description="Helical" evidence="2">
    <location>
        <begin position="371"/>
        <end position="393"/>
    </location>
</feature>
<evidence type="ECO:0000256" key="2">
    <source>
        <dbReference type="SAM" id="Phobius"/>
    </source>
</evidence>
<keyword evidence="2" id="KW-1133">Transmembrane helix</keyword>
<keyword evidence="2" id="KW-0812">Transmembrane</keyword>
<name>A0A7M2QMI2_9ZZZZ</name>
<proteinExistence type="predicted"/>
<feature type="region of interest" description="Disordered" evidence="1">
    <location>
        <begin position="527"/>
        <end position="547"/>
    </location>
</feature>
<feature type="compositionally biased region" description="Polar residues" evidence="1">
    <location>
        <begin position="527"/>
        <end position="539"/>
    </location>
</feature>
<dbReference type="InterPro" id="IPR010090">
    <property type="entry name" value="Phage_tape_meas"/>
</dbReference>
<reference evidence="3" key="1">
    <citation type="submission" date="2020-09" db="EMBL/GenBank/DDBJ databases">
        <authorList>
            <person name="Eze J.U."/>
            <person name="Rahube T.O."/>
        </authorList>
    </citation>
    <scope>NUCLEOTIDE SEQUENCE</scope>
</reference>
<dbReference type="EMBL" id="MT993628">
    <property type="protein sequence ID" value="QOV05605.1"/>
    <property type="molecule type" value="Genomic_DNA"/>
</dbReference>
<evidence type="ECO:0000313" key="3">
    <source>
        <dbReference type="EMBL" id="QOV05605.1"/>
    </source>
</evidence>
<dbReference type="NCBIfam" id="TIGR01760">
    <property type="entry name" value="tape_meas_TP901"/>
    <property type="match status" value="1"/>
</dbReference>
<evidence type="ECO:0000256" key="1">
    <source>
        <dbReference type="SAM" id="MobiDB-lite"/>
    </source>
</evidence>
<feature type="compositionally biased region" description="Polar residues" evidence="1">
    <location>
        <begin position="224"/>
        <end position="241"/>
    </location>
</feature>
<keyword evidence="2" id="KW-0472">Membrane</keyword>